<comment type="subcellular location">
    <subcellularLocation>
        <location evidence="1">Endoplasmic reticulum membrane</location>
        <topology evidence="1">Peripheral membrane protein</topology>
    </subcellularLocation>
</comment>
<name>A0A8D8YL98_9HEMI</name>
<dbReference type="PANTHER" id="PTHR13254">
    <property type="entry name" value="GOLGI AUTOANTIGEN, GOLGIN SUBFAMILY A, 7"/>
    <property type="match status" value="1"/>
</dbReference>
<dbReference type="EMBL" id="HBUF01382765">
    <property type="protein sequence ID" value="CAG6730954.1"/>
    <property type="molecule type" value="Transcribed_RNA"/>
</dbReference>
<dbReference type="InterPro" id="IPR051371">
    <property type="entry name" value="Ras_palmitoyltransferase"/>
</dbReference>
<dbReference type="InterPro" id="IPR019383">
    <property type="entry name" value="Golgin_A_7/ERF4"/>
</dbReference>
<evidence type="ECO:0000259" key="7">
    <source>
        <dbReference type="Pfam" id="PF10256"/>
    </source>
</evidence>
<organism evidence="8">
    <name type="scientific">Cacopsylla melanoneura</name>
    <dbReference type="NCBI Taxonomy" id="428564"/>
    <lineage>
        <taxon>Eukaryota</taxon>
        <taxon>Metazoa</taxon>
        <taxon>Ecdysozoa</taxon>
        <taxon>Arthropoda</taxon>
        <taxon>Hexapoda</taxon>
        <taxon>Insecta</taxon>
        <taxon>Pterygota</taxon>
        <taxon>Neoptera</taxon>
        <taxon>Paraneoptera</taxon>
        <taxon>Hemiptera</taxon>
        <taxon>Sternorrhyncha</taxon>
        <taxon>Psylloidea</taxon>
        <taxon>Psyllidae</taxon>
        <taxon>Psyllinae</taxon>
        <taxon>Cacopsylla</taxon>
    </lineage>
</organism>
<evidence type="ECO:0000256" key="3">
    <source>
        <dbReference type="ARBA" id="ARBA00011396"/>
    </source>
</evidence>
<dbReference type="GO" id="GO:0002178">
    <property type="term" value="C:palmitoyltransferase complex"/>
    <property type="evidence" value="ECO:0007669"/>
    <property type="project" value="TreeGrafter"/>
</dbReference>
<dbReference type="PANTHER" id="PTHR13254:SF0">
    <property type="entry name" value="GOLGIN SUBFAMILY A MEMBER 7_ERF4 DOMAIN-CONTAINING PROTEIN"/>
    <property type="match status" value="1"/>
</dbReference>
<evidence type="ECO:0000256" key="5">
    <source>
        <dbReference type="ARBA" id="ARBA00022824"/>
    </source>
</evidence>
<accession>A0A8D8YL98</accession>
<evidence type="ECO:0000313" key="8">
    <source>
        <dbReference type="EMBL" id="CAG6730954.1"/>
    </source>
</evidence>
<feature type="domain" description="Golgin subfamily A member 7/ERF4" evidence="7">
    <location>
        <begin position="27"/>
        <end position="139"/>
    </location>
</feature>
<keyword evidence="5" id="KW-0256">Endoplasmic reticulum</keyword>
<comment type="subunit">
    <text evidence="3">Interacts with ERF2.</text>
</comment>
<evidence type="ECO:0000256" key="1">
    <source>
        <dbReference type="ARBA" id="ARBA00004406"/>
    </source>
</evidence>
<comment type="similarity">
    <text evidence="2">Belongs to the ERF4 family.</text>
</comment>
<evidence type="ECO:0000256" key="4">
    <source>
        <dbReference type="ARBA" id="ARBA00018463"/>
    </source>
</evidence>
<evidence type="ECO:0000256" key="2">
    <source>
        <dbReference type="ARBA" id="ARBA00007732"/>
    </source>
</evidence>
<evidence type="ECO:0000256" key="6">
    <source>
        <dbReference type="ARBA" id="ARBA00023136"/>
    </source>
</evidence>
<dbReference type="GO" id="GO:0006612">
    <property type="term" value="P:protein targeting to membrane"/>
    <property type="evidence" value="ECO:0007669"/>
    <property type="project" value="TreeGrafter"/>
</dbReference>
<protein>
    <recommendedName>
        <fullName evidence="4">Ras modification protein ERF4</fullName>
    </recommendedName>
</protein>
<dbReference type="GO" id="GO:0005789">
    <property type="term" value="C:endoplasmic reticulum membrane"/>
    <property type="evidence" value="ECO:0007669"/>
    <property type="project" value="UniProtKB-SubCell"/>
</dbReference>
<dbReference type="Pfam" id="PF10256">
    <property type="entry name" value="Erf4"/>
    <property type="match status" value="1"/>
</dbReference>
<dbReference type="AlphaFoldDB" id="A0A8D8YL98"/>
<sequence length="187" mass="21629">MRMKSSKEKSMSQATTPDLTAMTCAKIFIQRDYTDGTMVRFQTHFPQELEGKIERQVYEYTINQMNVYFQEAESVSCKSYCEGCMACLTAYFVYLCAETHYEKCLKKVAKFIAEQNENVFLPRALMLVNPAERGLRVIEIAILDQPIVPRNYPMLSHVAEHFNFWTVCCQIVTSTSSWVRPSATRKN</sequence>
<keyword evidence="6" id="KW-0472">Membrane</keyword>
<reference evidence="8" key="1">
    <citation type="submission" date="2021-05" db="EMBL/GenBank/DDBJ databases">
        <authorList>
            <person name="Alioto T."/>
            <person name="Alioto T."/>
            <person name="Gomez Garrido J."/>
        </authorList>
    </citation>
    <scope>NUCLEOTIDE SEQUENCE</scope>
</reference>
<proteinExistence type="inferred from homology"/>